<evidence type="ECO:0000313" key="1">
    <source>
        <dbReference type="EMBL" id="MPN60401.1"/>
    </source>
</evidence>
<name>A0A645J9V7_9ZZZZ</name>
<evidence type="ECO:0008006" key="2">
    <source>
        <dbReference type="Google" id="ProtNLM"/>
    </source>
</evidence>
<dbReference type="SUPFAM" id="SSF63411">
    <property type="entry name" value="LuxS/MPP-like metallohydrolase"/>
    <property type="match status" value="1"/>
</dbReference>
<accession>A0A645J9V7</accession>
<dbReference type="AlphaFoldDB" id="A0A645J9V7"/>
<sequence>MLQEINDVLEGIVDGITREEFDRALAQVKASYIMGLETVAARASYIGRNELVEGRQISSDEVLEKLDSLVPDDIGRLASQIIGNPHRALSVAGDIKKRDFYKSFLPCLD</sequence>
<comment type="caution">
    <text evidence="1">The sequence shown here is derived from an EMBL/GenBank/DDBJ whole genome shotgun (WGS) entry which is preliminary data.</text>
</comment>
<organism evidence="1">
    <name type="scientific">bioreactor metagenome</name>
    <dbReference type="NCBI Taxonomy" id="1076179"/>
    <lineage>
        <taxon>unclassified sequences</taxon>
        <taxon>metagenomes</taxon>
        <taxon>ecological metagenomes</taxon>
    </lineage>
</organism>
<dbReference type="Gene3D" id="3.30.830.10">
    <property type="entry name" value="Metalloenzyme, LuxS/M16 peptidase-like"/>
    <property type="match status" value="1"/>
</dbReference>
<protein>
    <recommendedName>
        <fullName evidence="2">Zinc protease</fullName>
    </recommendedName>
</protein>
<proteinExistence type="predicted"/>
<reference evidence="1" key="1">
    <citation type="submission" date="2019-08" db="EMBL/GenBank/DDBJ databases">
        <authorList>
            <person name="Kucharzyk K."/>
            <person name="Murdoch R.W."/>
            <person name="Higgins S."/>
            <person name="Loffler F."/>
        </authorList>
    </citation>
    <scope>NUCLEOTIDE SEQUENCE</scope>
</reference>
<dbReference type="InterPro" id="IPR011249">
    <property type="entry name" value="Metalloenz_LuxS/M16"/>
</dbReference>
<dbReference type="GO" id="GO:0046872">
    <property type="term" value="F:metal ion binding"/>
    <property type="evidence" value="ECO:0007669"/>
    <property type="project" value="InterPro"/>
</dbReference>
<gene>
    <name evidence="1" type="ORF">SDC9_208129</name>
</gene>
<dbReference type="EMBL" id="VSSQ01135623">
    <property type="protein sequence ID" value="MPN60401.1"/>
    <property type="molecule type" value="Genomic_DNA"/>
</dbReference>